<dbReference type="PROSITE" id="PS50883">
    <property type="entry name" value="EAL"/>
    <property type="match status" value="1"/>
</dbReference>
<dbReference type="Proteomes" id="UP000252479">
    <property type="component" value="Unassembled WGS sequence"/>
</dbReference>
<feature type="domain" description="EAL" evidence="1">
    <location>
        <begin position="1"/>
        <end position="44"/>
    </location>
</feature>
<dbReference type="PANTHER" id="PTHR33121:SF70">
    <property type="entry name" value="SIGNALING PROTEIN YKOW"/>
    <property type="match status" value="1"/>
</dbReference>
<dbReference type="SUPFAM" id="SSF141868">
    <property type="entry name" value="EAL domain-like"/>
    <property type="match status" value="1"/>
</dbReference>
<keyword evidence="3" id="KW-1185">Reference proteome</keyword>
<dbReference type="GO" id="GO:0071111">
    <property type="term" value="F:cyclic-guanylate-specific phosphodiesterase activity"/>
    <property type="evidence" value="ECO:0007669"/>
    <property type="project" value="InterPro"/>
</dbReference>
<proteinExistence type="predicted"/>
<evidence type="ECO:0000313" key="2">
    <source>
        <dbReference type="EMBL" id="RCS69294.1"/>
    </source>
</evidence>
<dbReference type="InterPro" id="IPR050706">
    <property type="entry name" value="Cyclic-di-GMP_PDE-like"/>
</dbReference>
<evidence type="ECO:0000259" key="1">
    <source>
        <dbReference type="PROSITE" id="PS50883"/>
    </source>
</evidence>
<dbReference type="InterPro" id="IPR035919">
    <property type="entry name" value="EAL_sf"/>
</dbReference>
<protein>
    <submittedName>
        <fullName evidence="2">EAL domain-containing protein</fullName>
    </submittedName>
</protein>
<dbReference type="InterPro" id="IPR001633">
    <property type="entry name" value="EAL_dom"/>
</dbReference>
<organism evidence="2 3">
    <name type="scientific">Vibrio casei</name>
    <dbReference type="NCBI Taxonomy" id="673372"/>
    <lineage>
        <taxon>Bacteria</taxon>
        <taxon>Pseudomonadati</taxon>
        <taxon>Pseudomonadota</taxon>
        <taxon>Gammaproteobacteria</taxon>
        <taxon>Vibrionales</taxon>
        <taxon>Vibrionaceae</taxon>
        <taxon>Vibrio</taxon>
    </lineage>
</organism>
<dbReference type="PANTHER" id="PTHR33121">
    <property type="entry name" value="CYCLIC DI-GMP PHOSPHODIESTERASE PDEF"/>
    <property type="match status" value="1"/>
</dbReference>
<dbReference type="RefSeq" id="WP_086962467.1">
    <property type="nucleotide sequence ID" value="NZ_AP018680.1"/>
</dbReference>
<name>A0A368LGM5_9VIBR</name>
<gene>
    <name evidence="2" type="ORF">CIK83_16620</name>
</gene>
<comment type="caution">
    <text evidence="2">The sequence shown here is derived from an EMBL/GenBank/DDBJ whole genome shotgun (WGS) entry which is preliminary data.</text>
</comment>
<dbReference type="AlphaFoldDB" id="A0A368LGM5"/>
<reference evidence="2 3" key="1">
    <citation type="journal article" date="2017" name="Elife">
        <title>Extensive horizontal gene transfer in cheese-associated bacteria.</title>
        <authorList>
            <person name="Bonham K.S."/>
            <person name="Wolfe B.E."/>
            <person name="Dutton R.J."/>
        </authorList>
    </citation>
    <scope>NUCLEOTIDE SEQUENCE [LARGE SCALE GENOMIC DNA]</scope>
    <source>
        <strain evidence="2 3">JB196</strain>
    </source>
</reference>
<sequence length="44" mass="5090">MTIISEWVETQYQADILKKLGCQQAQGFLYSHPCPLDEWANFVS</sequence>
<evidence type="ECO:0000313" key="3">
    <source>
        <dbReference type="Proteomes" id="UP000252479"/>
    </source>
</evidence>
<dbReference type="OrthoDB" id="9812260at2"/>
<accession>A0A368LGM5</accession>
<dbReference type="Gene3D" id="3.20.20.450">
    <property type="entry name" value="EAL domain"/>
    <property type="match status" value="1"/>
</dbReference>
<dbReference type="EMBL" id="QPGL01000003">
    <property type="protein sequence ID" value="RCS69294.1"/>
    <property type="molecule type" value="Genomic_DNA"/>
</dbReference>